<dbReference type="Proteomes" id="UP000241858">
    <property type="component" value="Unassembled WGS sequence"/>
</dbReference>
<organism evidence="2 3">
    <name type="scientific">Photobacterium aquimaris</name>
    <dbReference type="NCBI Taxonomy" id="512643"/>
    <lineage>
        <taxon>Bacteria</taxon>
        <taxon>Pseudomonadati</taxon>
        <taxon>Pseudomonadota</taxon>
        <taxon>Gammaproteobacteria</taxon>
        <taxon>Vibrionales</taxon>
        <taxon>Vibrionaceae</taxon>
        <taxon>Photobacterium</taxon>
    </lineage>
</organism>
<gene>
    <name evidence="2" type="ORF">C0W81_09105</name>
</gene>
<dbReference type="GO" id="GO:0016757">
    <property type="term" value="F:glycosyltransferase activity"/>
    <property type="evidence" value="ECO:0007669"/>
    <property type="project" value="InterPro"/>
</dbReference>
<dbReference type="OrthoDB" id="5828684at2"/>
<reference evidence="2 3" key="1">
    <citation type="submission" date="2018-03" db="EMBL/GenBank/DDBJ databases">
        <title>Whole genome sequencing of Histamine producing bacteria.</title>
        <authorList>
            <person name="Butler K."/>
        </authorList>
    </citation>
    <scope>NUCLEOTIDE SEQUENCE [LARGE SCALE GENOMIC DNA]</scope>
    <source>
        <strain evidence="2 3">DSM 23343</strain>
    </source>
</reference>
<accession>A0A2T3HY87</accession>
<sequence length="314" mass="35767">MKVLYIGDFIKGNGPSTVDINVRDSIEKSNHSNQVEFLQSTTKISFSVMRKIHNIDVVHVSGVSFLGMMLMLFSRLCGKKASMTMHGSLIMESQFRKIAPHRRFFELIQQRCANKIMPVSNLLAEKAKINNKAIVIPNGVNFIAKSSILKQENLITLIGGGRKEKRHLEVCEVIKKINDKHELNIKVNLFGEHGIDSSKINSFSFIKDFGFSDKEIVFESLSKSKIFIQYSEFESFSLAVADAINYQCYVITSNLVGINEFITLSNSYIVVDNKKELEEAIILQYNASKRKDIDNKLFTWEQVSDKYVKCWEAL</sequence>
<dbReference type="Gene3D" id="3.40.50.2000">
    <property type="entry name" value="Glycogen Phosphorylase B"/>
    <property type="match status" value="2"/>
</dbReference>
<dbReference type="GO" id="GO:1901135">
    <property type="term" value="P:carbohydrate derivative metabolic process"/>
    <property type="evidence" value="ECO:0007669"/>
    <property type="project" value="UniProtKB-ARBA"/>
</dbReference>
<dbReference type="Pfam" id="PF00534">
    <property type="entry name" value="Glycos_transf_1"/>
    <property type="match status" value="1"/>
</dbReference>
<dbReference type="SUPFAM" id="SSF53756">
    <property type="entry name" value="UDP-Glycosyltransferase/glycogen phosphorylase"/>
    <property type="match status" value="1"/>
</dbReference>
<dbReference type="PANTHER" id="PTHR12526">
    <property type="entry name" value="GLYCOSYLTRANSFERASE"/>
    <property type="match status" value="1"/>
</dbReference>
<dbReference type="PANTHER" id="PTHR12526:SF630">
    <property type="entry name" value="GLYCOSYLTRANSFERASE"/>
    <property type="match status" value="1"/>
</dbReference>
<evidence type="ECO:0000313" key="3">
    <source>
        <dbReference type="Proteomes" id="UP000241858"/>
    </source>
</evidence>
<comment type="caution">
    <text evidence="2">The sequence shown here is derived from an EMBL/GenBank/DDBJ whole genome shotgun (WGS) entry which is preliminary data.</text>
</comment>
<evidence type="ECO:0000259" key="1">
    <source>
        <dbReference type="Pfam" id="PF00534"/>
    </source>
</evidence>
<dbReference type="AlphaFoldDB" id="A0A2T3HY87"/>
<name>A0A2T3HY87_9GAMM</name>
<dbReference type="RefSeq" id="WP_060997358.1">
    <property type="nucleotide sequence ID" value="NZ_LNQZ01000005.1"/>
</dbReference>
<dbReference type="CDD" id="cd03801">
    <property type="entry name" value="GT4_PimA-like"/>
    <property type="match status" value="1"/>
</dbReference>
<protein>
    <recommendedName>
        <fullName evidence="1">Glycosyl transferase family 1 domain-containing protein</fullName>
    </recommendedName>
</protein>
<dbReference type="InterPro" id="IPR001296">
    <property type="entry name" value="Glyco_trans_1"/>
</dbReference>
<evidence type="ECO:0000313" key="2">
    <source>
        <dbReference type="EMBL" id="PSU04880.1"/>
    </source>
</evidence>
<feature type="domain" description="Glycosyl transferase family 1" evidence="1">
    <location>
        <begin position="144"/>
        <end position="285"/>
    </location>
</feature>
<proteinExistence type="predicted"/>
<dbReference type="EMBL" id="PYLY01000015">
    <property type="protein sequence ID" value="PSU04880.1"/>
    <property type="molecule type" value="Genomic_DNA"/>
</dbReference>